<accession>A0A6J5Z5U5</accession>
<dbReference type="EMBL" id="CAESAK010000066">
    <property type="protein sequence ID" value="CAB4336896.1"/>
    <property type="molecule type" value="Genomic_DNA"/>
</dbReference>
<keyword evidence="5 6" id="KW-0472">Membrane</keyword>
<feature type="domain" description="Type II secretion system protein GspF" evidence="7">
    <location>
        <begin position="127"/>
        <end position="252"/>
    </location>
</feature>
<keyword evidence="2" id="KW-1003">Cell membrane</keyword>
<dbReference type="PANTHER" id="PTHR35007">
    <property type="entry name" value="INTEGRAL MEMBRANE PROTEIN-RELATED"/>
    <property type="match status" value="1"/>
</dbReference>
<evidence type="ECO:0000259" key="7">
    <source>
        <dbReference type="Pfam" id="PF00482"/>
    </source>
</evidence>
<feature type="transmembrane region" description="Helical" evidence="6">
    <location>
        <begin position="90"/>
        <end position="108"/>
    </location>
</feature>
<organism evidence="8">
    <name type="scientific">freshwater metagenome</name>
    <dbReference type="NCBI Taxonomy" id="449393"/>
    <lineage>
        <taxon>unclassified sequences</taxon>
        <taxon>metagenomes</taxon>
        <taxon>ecological metagenomes</taxon>
    </lineage>
</organism>
<dbReference type="Pfam" id="PF00482">
    <property type="entry name" value="T2SSF"/>
    <property type="match status" value="1"/>
</dbReference>
<name>A0A6J5Z5U5_9ZZZZ</name>
<evidence type="ECO:0000313" key="8">
    <source>
        <dbReference type="EMBL" id="CAB4336896.1"/>
    </source>
</evidence>
<evidence type="ECO:0000256" key="6">
    <source>
        <dbReference type="SAM" id="Phobius"/>
    </source>
</evidence>
<proteinExistence type="predicted"/>
<evidence type="ECO:0000256" key="3">
    <source>
        <dbReference type="ARBA" id="ARBA00022692"/>
    </source>
</evidence>
<evidence type="ECO:0000256" key="2">
    <source>
        <dbReference type="ARBA" id="ARBA00022475"/>
    </source>
</evidence>
<dbReference type="GO" id="GO:0005886">
    <property type="term" value="C:plasma membrane"/>
    <property type="evidence" value="ECO:0007669"/>
    <property type="project" value="UniProtKB-SubCell"/>
</dbReference>
<feature type="transmembrane region" description="Helical" evidence="6">
    <location>
        <begin position="62"/>
        <end position="84"/>
    </location>
</feature>
<evidence type="ECO:0000256" key="1">
    <source>
        <dbReference type="ARBA" id="ARBA00004651"/>
    </source>
</evidence>
<gene>
    <name evidence="8" type="ORF">UFOPK3775_00614</name>
</gene>
<keyword evidence="4 6" id="KW-1133">Transmembrane helix</keyword>
<protein>
    <submittedName>
        <fullName evidence="8">Unannotated protein</fullName>
    </submittedName>
</protein>
<comment type="subcellular location">
    <subcellularLocation>
        <location evidence="1">Cell membrane</location>
        <topology evidence="1">Multi-pass membrane protein</topology>
    </subcellularLocation>
</comment>
<feature type="transmembrane region" description="Helical" evidence="6">
    <location>
        <begin position="6"/>
        <end position="27"/>
    </location>
</feature>
<dbReference type="InterPro" id="IPR018076">
    <property type="entry name" value="T2SS_GspF_dom"/>
</dbReference>
<keyword evidence="3 6" id="KW-0812">Transmembrane</keyword>
<evidence type="ECO:0000256" key="4">
    <source>
        <dbReference type="ARBA" id="ARBA00022989"/>
    </source>
</evidence>
<dbReference type="PANTHER" id="PTHR35007:SF4">
    <property type="entry name" value="CONSERVED TRANSMEMBRANE PROTEIN-RELATED"/>
    <property type="match status" value="1"/>
</dbReference>
<dbReference type="AlphaFoldDB" id="A0A6J5Z5U5"/>
<sequence>MRYEFSIPILISLLALFIADEGSSLLHRFQKKIFQIRDHTGVRNRLLELGKSSENNFENFRIYQYTIAGALISLTSLLLLFRVIAIHSWVLLNLLLVAGVLVMTERGLNKRVERKRRTIEGEFPAIIEMLTLAIGAGESPSSAIRRIATRAKGYLASDFANVISEIEKGKPFHTALDSLSRKLSSNSVRRFVDSLIISISRGTPLVETLANSAQEARNTEKIQLLAAAGKSEIAMMIPVVFLILPISILFALFPSLASLQLISS</sequence>
<evidence type="ECO:0000256" key="5">
    <source>
        <dbReference type="ARBA" id="ARBA00023136"/>
    </source>
</evidence>
<feature type="transmembrane region" description="Helical" evidence="6">
    <location>
        <begin position="239"/>
        <end position="262"/>
    </location>
</feature>
<reference evidence="8" key="1">
    <citation type="submission" date="2020-05" db="EMBL/GenBank/DDBJ databases">
        <authorList>
            <person name="Chiriac C."/>
            <person name="Salcher M."/>
            <person name="Ghai R."/>
            <person name="Kavagutti S V."/>
        </authorList>
    </citation>
    <scope>NUCLEOTIDE SEQUENCE</scope>
</reference>